<evidence type="ECO:0000313" key="1">
    <source>
        <dbReference type="EMBL" id="KAJ4719881.1"/>
    </source>
</evidence>
<name>A0ACC1Y8X0_MELAZ</name>
<reference evidence="1 2" key="1">
    <citation type="journal article" date="2023" name="Science">
        <title>Complex scaffold remodeling in plant triterpene biosynthesis.</title>
        <authorList>
            <person name="De La Pena R."/>
            <person name="Hodgson H."/>
            <person name="Liu J.C."/>
            <person name="Stephenson M.J."/>
            <person name="Martin A.C."/>
            <person name="Owen C."/>
            <person name="Harkess A."/>
            <person name="Leebens-Mack J."/>
            <person name="Jimenez L.E."/>
            <person name="Osbourn A."/>
            <person name="Sattely E.S."/>
        </authorList>
    </citation>
    <scope>NUCLEOTIDE SEQUENCE [LARGE SCALE GENOMIC DNA]</scope>
    <source>
        <strain evidence="2">cv. JPN11</strain>
        <tissue evidence="1">Leaf</tissue>
    </source>
</reference>
<protein>
    <submittedName>
        <fullName evidence="1">Uncharacterized protein</fullName>
    </submittedName>
</protein>
<sequence length="148" mass="16804">MPYKANLIRASNGNGVAPACPSNCNRRNVEPAPVSRRQPPLRSPLLPRLPAGYIYYGVEQNLQAQTSINNGAIVGFEQRVSPETLSTLHELLRKAKRGRNFDRTISVFYDKRSPGFQWLIDGWLGEKRILSMNTHKWVRLSKILLHPN</sequence>
<dbReference type="EMBL" id="CM051397">
    <property type="protein sequence ID" value="KAJ4719881.1"/>
    <property type="molecule type" value="Genomic_DNA"/>
</dbReference>
<comment type="caution">
    <text evidence="1">The sequence shown here is derived from an EMBL/GenBank/DDBJ whole genome shotgun (WGS) entry which is preliminary data.</text>
</comment>
<gene>
    <name evidence="1" type="ORF">OWV82_007796</name>
</gene>
<organism evidence="1 2">
    <name type="scientific">Melia azedarach</name>
    <name type="common">Chinaberry tree</name>
    <dbReference type="NCBI Taxonomy" id="155640"/>
    <lineage>
        <taxon>Eukaryota</taxon>
        <taxon>Viridiplantae</taxon>
        <taxon>Streptophyta</taxon>
        <taxon>Embryophyta</taxon>
        <taxon>Tracheophyta</taxon>
        <taxon>Spermatophyta</taxon>
        <taxon>Magnoliopsida</taxon>
        <taxon>eudicotyledons</taxon>
        <taxon>Gunneridae</taxon>
        <taxon>Pentapetalae</taxon>
        <taxon>rosids</taxon>
        <taxon>malvids</taxon>
        <taxon>Sapindales</taxon>
        <taxon>Meliaceae</taxon>
        <taxon>Melia</taxon>
    </lineage>
</organism>
<keyword evidence="2" id="KW-1185">Reference proteome</keyword>
<proteinExistence type="predicted"/>
<accession>A0ACC1Y8X0</accession>
<evidence type="ECO:0000313" key="2">
    <source>
        <dbReference type="Proteomes" id="UP001164539"/>
    </source>
</evidence>
<dbReference type="Proteomes" id="UP001164539">
    <property type="component" value="Chromosome 4"/>
</dbReference>